<keyword evidence="4" id="KW-1185">Reference proteome</keyword>
<evidence type="ECO:0000259" key="2">
    <source>
        <dbReference type="Pfam" id="PF00078"/>
    </source>
</evidence>
<dbReference type="InterPro" id="IPR000477">
    <property type="entry name" value="RT_dom"/>
</dbReference>
<dbReference type="AlphaFoldDB" id="A0AA38WEC3"/>
<dbReference type="Proteomes" id="UP001172457">
    <property type="component" value="Chromosome 3"/>
</dbReference>
<protein>
    <recommendedName>
        <fullName evidence="2">Reverse transcriptase domain-containing protein</fullName>
    </recommendedName>
</protein>
<evidence type="ECO:0000313" key="4">
    <source>
        <dbReference type="Proteomes" id="UP001172457"/>
    </source>
</evidence>
<comment type="caution">
    <text evidence="3">The sequence shown here is derived from an EMBL/GenBank/DDBJ whole genome shotgun (WGS) entry which is preliminary data.</text>
</comment>
<organism evidence="3 4">
    <name type="scientific">Centaurea solstitialis</name>
    <name type="common">yellow star-thistle</name>
    <dbReference type="NCBI Taxonomy" id="347529"/>
    <lineage>
        <taxon>Eukaryota</taxon>
        <taxon>Viridiplantae</taxon>
        <taxon>Streptophyta</taxon>
        <taxon>Embryophyta</taxon>
        <taxon>Tracheophyta</taxon>
        <taxon>Spermatophyta</taxon>
        <taxon>Magnoliopsida</taxon>
        <taxon>eudicotyledons</taxon>
        <taxon>Gunneridae</taxon>
        <taxon>Pentapetalae</taxon>
        <taxon>asterids</taxon>
        <taxon>campanulids</taxon>
        <taxon>Asterales</taxon>
        <taxon>Asteraceae</taxon>
        <taxon>Carduoideae</taxon>
        <taxon>Cardueae</taxon>
        <taxon>Centaureinae</taxon>
        <taxon>Centaurea</taxon>
    </lineage>
</organism>
<dbReference type="Pfam" id="PF00078">
    <property type="entry name" value="RVT_1"/>
    <property type="match status" value="1"/>
</dbReference>
<feature type="region of interest" description="Disordered" evidence="1">
    <location>
        <begin position="1"/>
        <end position="77"/>
    </location>
</feature>
<proteinExistence type="predicted"/>
<evidence type="ECO:0000313" key="3">
    <source>
        <dbReference type="EMBL" id="KAJ9557522.1"/>
    </source>
</evidence>
<feature type="domain" description="Reverse transcriptase" evidence="2">
    <location>
        <begin position="189"/>
        <end position="307"/>
    </location>
</feature>
<dbReference type="EMBL" id="JARYMX010000003">
    <property type="protein sequence ID" value="KAJ9557522.1"/>
    <property type="molecule type" value="Genomic_DNA"/>
</dbReference>
<reference evidence="3" key="1">
    <citation type="submission" date="2023-03" db="EMBL/GenBank/DDBJ databases">
        <title>Chromosome-scale reference genome and RAD-based genetic map of yellow starthistle (Centaurea solstitialis) reveal putative structural variation and QTLs associated with invader traits.</title>
        <authorList>
            <person name="Reatini B."/>
            <person name="Cang F.A."/>
            <person name="Jiang Q."/>
            <person name="Mckibben M.T.W."/>
            <person name="Barker M.S."/>
            <person name="Rieseberg L.H."/>
            <person name="Dlugosch K.M."/>
        </authorList>
    </citation>
    <scope>NUCLEOTIDE SEQUENCE</scope>
    <source>
        <strain evidence="3">CAN-66</strain>
        <tissue evidence="3">Leaf</tissue>
    </source>
</reference>
<name>A0AA38WEC3_9ASTR</name>
<evidence type="ECO:0000256" key="1">
    <source>
        <dbReference type="SAM" id="MobiDB-lite"/>
    </source>
</evidence>
<gene>
    <name evidence="3" type="ORF">OSB04_012136</name>
</gene>
<accession>A0AA38WEC3</accession>
<sequence>MSSPATMTSMEEFVMDNPSEGNRRGLKVDGSWVSWDPNSGFDRIKLFEPGSSEAQQTSPPEEEVGENPGGIKGNKRRCHVRVSGSKMLKDGVGGGCGCGGGGGFRGVPSFANGPGSKEGGWWQEGDDSIDESLWEFAPNPGVHPWWIGGGVGGVGWKRVREWKGGGDIMGMINKSFHWKKVFKVFGGILIALNGVTGGLFEGKHGIQQGDPISPFLFTIVMEGLSMILKRHILDAQNFGYHNGCEDLDITHLCFAYDFFVFTKGDLASVEVLKRTLEMFASCSGLSQALRKGKFSLEMFRMTQSWKFLR</sequence>